<evidence type="ECO:0000313" key="16">
    <source>
        <dbReference type="Proteomes" id="UP000033057"/>
    </source>
</evidence>
<dbReference type="InterPro" id="IPR013563">
    <property type="entry name" value="Oligopep_ABC_C"/>
</dbReference>
<evidence type="ECO:0000256" key="4">
    <source>
        <dbReference type="ARBA" id="ARBA00022840"/>
    </source>
</evidence>
<dbReference type="PROSITE" id="PS50893">
    <property type="entry name" value="ABC_TRANSPORTER_2"/>
    <property type="match status" value="1"/>
</dbReference>
<dbReference type="EMBL" id="CP033240">
    <property type="protein sequence ID" value="AZF80693.1"/>
    <property type="molecule type" value="Genomic_DNA"/>
</dbReference>
<dbReference type="GO" id="GO:0055085">
    <property type="term" value="P:transmembrane transport"/>
    <property type="evidence" value="ECO:0007669"/>
    <property type="project" value="UniProtKB-ARBA"/>
</dbReference>
<evidence type="ECO:0000313" key="21">
    <source>
        <dbReference type="Proteomes" id="UP000273194"/>
    </source>
</evidence>
<reference evidence="19 20" key="2">
    <citation type="journal article" date="2018" name="Proc. Natl. Acad. Sci. U.S.A.">
        <title>Nonmutational mechanism of inheritance in the Archaeon Sulfolobus solfataricus.</title>
        <authorList>
            <person name="Payne S."/>
            <person name="McCarthy S."/>
            <person name="Johnson T."/>
            <person name="North E."/>
            <person name="Blum P."/>
        </authorList>
    </citation>
    <scope>NUCLEOTIDE SEQUENCE [LARGE SCALE GENOMIC DNA]</scope>
    <source>
        <strain evidence="10 19">SARC-H</strain>
        <strain evidence="11 23">SARC-I</strain>
        <strain evidence="13 24">SARC-N</strain>
        <strain evidence="14 25">SARC-O</strain>
        <strain evidence="15 20">SUL120</strain>
        <strain evidence="9 21">SULG</strain>
        <strain evidence="12 22">SULM</strain>
    </source>
</reference>
<dbReference type="InterPro" id="IPR017871">
    <property type="entry name" value="ABC_transporter-like_CS"/>
</dbReference>
<reference evidence="6" key="3">
    <citation type="submission" date="2018-10" db="EMBL/GenBank/DDBJ databases">
        <authorList>
            <person name="McCarthy S."/>
            <person name="Gradnigo J."/>
            <person name="Johnson T."/>
            <person name="Payne S."/>
            <person name="Lipzen A."/>
            <person name="Schackwitz W."/>
            <person name="Martin J."/>
            <person name="Moriyama E."/>
            <person name="Blum P."/>
        </authorList>
    </citation>
    <scope>NUCLEOTIDE SEQUENCE</scope>
    <source>
        <strain evidence="6">SARC-B</strain>
        <strain evidence="7">SARC-C</strain>
        <strain evidence="8">SULA</strain>
    </source>
</reference>
<reference evidence="16 17" key="1">
    <citation type="journal article" date="2015" name="Genome Announc.">
        <title>Complete Genome Sequence of Sulfolobus solfataricus Strain 98/2 and Evolved Derivatives.</title>
        <authorList>
            <person name="McCarthy S."/>
            <person name="Gradnigo J."/>
            <person name="Johnson T."/>
            <person name="Payne S."/>
            <person name="Lipzen A."/>
            <person name="Martin J."/>
            <person name="Schackwitz W."/>
            <person name="Moriyama E."/>
            <person name="Blum P."/>
        </authorList>
    </citation>
    <scope>NUCLEOTIDE SEQUENCE [LARGE SCALE GENOMIC DNA]</scope>
    <source>
        <strain evidence="16">98/2 SULC</strain>
        <strain evidence="6">SARC-B</strain>
        <strain evidence="7">SARC-C</strain>
        <strain evidence="8 18">SULA</strain>
        <strain evidence="17">SULB</strain>
    </source>
</reference>
<dbReference type="EMBL" id="CP033235">
    <property type="protein sequence ID" value="AZF67616.1"/>
    <property type="molecule type" value="Genomic_DNA"/>
</dbReference>
<dbReference type="GO" id="GO:0016887">
    <property type="term" value="F:ATP hydrolysis activity"/>
    <property type="evidence" value="ECO:0007669"/>
    <property type="project" value="InterPro"/>
</dbReference>
<evidence type="ECO:0000313" key="20">
    <source>
        <dbReference type="Proteomes" id="UP000269431"/>
    </source>
</evidence>
<dbReference type="Proteomes" id="UP000275843">
    <property type="component" value="Chromosome"/>
</dbReference>
<dbReference type="EMBL" id="CP033239">
    <property type="protein sequence ID" value="AZF78088.1"/>
    <property type="molecule type" value="Genomic_DNA"/>
</dbReference>
<accession>A0A0E3JTA2</accession>
<dbReference type="KEGG" id="ssol:SULB_0744"/>
<dbReference type="NCBIfam" id="TIGR01727">
    <property type="entry name" value="oligo_HPY"/>
    <property type="match status" value="1"/>
</dbReference>
<dbReference type="PANTHER" id="PTHR43776:SF7">
    <property type="entry name" value="D,D-DIPEPTIDE TRANSPORT ATP-BINDING PROTEIN DDPF-RELATED"/>
    <property type="match status" value="1"/>
</dbReference>
<dbReference type="InterPro" id="IPR003593">
    <property type="entry name" value="AAA+_ATPase"/>
</dbReference>
<protein>
    <submittedName>
        <fullName evidence="6">ABC transporter ATP-binding protein</fullName>
    </submittedName>
</protein>
<dbReference type="PANTHER" id="PTHR43776">
    <property type="entry name" value="TRANSPORT ATP-BINDING PROTEIN"/>
    <property type="match status" value="1"/>
</dbReference>
<evidence type="ECO:0000313" key="14">
    <source>
        <dbReference type="EMBL" id="AZF80693.1"/>
    </source>
</evidence>
<dbReference type="Proteomes" id="UP000278715">
    <property type="component" value="Chromosome"/>
</dbReference>
<evidence type="ECO:0000313" key="18">
    <source>
        <dbReference type="Proteomes" id="UP000033106"/>
    </source>
</evidence>
<name>A0A0E3JTA2_SACSO</name>
<evidence type="ECO:0000313" key="12">
    <source>
        <dbReference type="EMBL" id="AZF75480.1"/>
    </source>
</evidence>
<evidence type="ECO:0000313" key="24">
    <source>
        <dbReference type="Proteomes" id="UP000278715"/>
    </source>
</evidence>
<dbReference type="FunFam" id="3.40.50.300:FF:000016">
    <property type="entry name" value="Oligopeptide ABC transporter ATP-binding component"/>
    <property type="match status" value="1"/>
</dbReference>
<dbReference type="InterPro" id="IPR027417">
    <property type="entry name" value="P-loop_NTPase"/>
</dbReference>
<dbReference type="EMBL" id="CP033237">
    <property type="protein sequence ID" value="AZF72856.1"/>
    <property type="molecule type" value="Genomic_DNA"/>
</dbReference>
<evidence type="ECO:0000313" key="15">
    <source>
        <dbReference type="EMBL" id="AZF83301.1"/>
    </source>
</evidence>
<evidence type="ECO:0000313" key="13">
    <source>
        <dbReference type="EMBL" id="AZF78088.1"/>
    </source>
</evidence>
<dbReference type="GO" id="GO:0005524">
    <property type="term" value="F:ATP binding"/>
    <property type="evidence" value="ECO:0007669"/>
    <property type="project" value="UniProtKB-KW"/>
</dbReference>
<dbReference type="Proteomes" id="UP000033057">
    <property type="component" value="Chromosome"/>
</dbReference>
<evidence type="ECO:0000313" key="23">
    <source>
        <dbReference type="Proteomes" id="UP000275843"/>
    </source>
</evidence>
<evidence type="ECO:0000313" key="6">
    <source>
        <dbReference type="EMBL" id="AKA73117.1"/>
    </source>
</evidence>
<dbReference type="SMART" id="SM00382">
    <property type="entry name" value="AAA"/>
    <property type="match status" value="1"/>
</dbReference>
<evidence type="ECO:0000313" key="9">
    <source>
        <dbReference type="EMBL" id="AZF67616.1"/>
    </source>
</evidence>
<dbReference type="GeneID" id="7806559"/>
<dbReference type="SUPFAM" id="SSF52540">
    <property type="entry name" value="P-loop containing nucleoside triphosphate hydrolases"/>
    <property type="match status" value="1"/>
</dbReference>
<dbReference type="PROSITE" id="PS00211">
    <property type="entry name" value="ABC_TRANSPORTER_1"/>
    <property type="match status" value="1"/>
</dbReference>
<dbReference type="Proteomes" id="UP000033085">
    <property type="component" value="Chromosome"/>
</dbReference>
<dbReference type="EMBL" id="CP011055">
    <property type="protein sequence ID" value="AKA73117.1"/>
    <property type="molecule type" value="Genomic_DNA"/>
</dbReference>
<dbReference type="EMBL" id="CP033241">
    <property type="protein sequence ID" value="AZF83301.1"/>
    <property type="molecule type" value="Genomic_DNA"/>
</dbReference>
<evidence type="ECO:0000313" key="19">
    <source>
        <dbReference type="Proteomes" id="UP000267993"/>
    </source>
</evidence>
<dbReference type="Gene3D" id="3.40.50.300">
    <property type="entry name" value="P-loop containing nucleotide triphosphate hydrolases"/>
    <property type="match status" value="1"/>
</dbReference>
<dbReference type="EMBL" id="CP033238">
    <property type="protein sequence ID" value="AZF75480.1"/>
    <property type="molecule type" value="Genomic_DNA"/>
</dbReference>
<dbReference type="Pfam" id="PF08352">
    <property type="entry name" value="oligo_HPY"/>
    <property type="match status" value="1"/>
</dbReference>
<evidence type="ECO:0000313" key="17">
    <source>
        <dbReference type="Proteomes" id="UP000033085"/>
    </source>
</evidence>
<evidence type="ECO:0000313" key="25">
    <source>
        <dbReference type="Proteomes" id="UP000282269"/>
    </source>
</evidence>
<dbReference type="InterPro" id="IPR050319">
    <property type="entry name" value="ABC_transp_ATP-bind"/>
</dbReference>
<dbReference type="KEGG" id="ssoa:SULA_0742"/>
<evidence type="ECO:0000259" key="5">
    <source>
        <dbReference type="PROSITE" id="PS50893"/>
    </source>
</evidence>
<dbReference type="EMBL" id="CP011056">
    <property type="protein sequence ID" value="AKA75815.1"/>
    <property type="molecule type" value="Genomic_DNA"/>
</dbReference>
<dbReference type="Proteomes" id="UP000282269">
    <property type="component" value="Chromosome"/>
</dbReference>
<dbReference type="InterPro" id="IPR003439">
    <property type="entry name" value="ABC_transporter-like_ATP-bd"/>
</dbReference>
<dbReference type="KEGG" id="ssof:SULC_0742"/>
<evidence type="ECO:0000313" key="22">
    <source>
        <dbReference type="Proteomes" id="UP000273443"/>
    </source>
</evidence>
<evidence type="ECO:0000256" key="3">
    <source>
        <dbReference type="ARBA" id="ARBA00022741"/>
    </source>
</evidence>
<dbReference type="Proteomes" id="UP000033106">
    <property type="component" value="Chromosome"/>
</dbReference>
<gene>
    <name evidence="8" type="ORF">SULA_0742</name>
    <name evidence="6" type="ORF">SULB_0744</name>
    <name evidence="7" type="ORF">SULC_0742</name>
    <name evidence="9" type="ORF">SULG_03785</name>
    <name evidence="10" type="ORF">SULH_03785</name>
    <name evidence="11" type="ORF">SULI_03785</name>
    <name evidence="12" type="ORF">SULM_03785</name>
    <name evidence="13" type="ORF">SULN_03785</name>
    <name evidence="14" type="ORF">SULO_03795</name>
    <name evidence="15" type="ORF">SULZ_03835</name>
</gene>
<comment type="similarity">
    <text evidence="1">Belongs to the ABC transporter superfamily.</text>
</comment>
<dbReference type="CDD" id="cd03257">
    <property type="entry name" value="ABC_NikE_OppD_transporters"/>
    <property type="match status" value="1"/>
</dbReference>
<evidence type="ECO:0000256" key="1">
    <source>
        <dbReference type="ARBA" id="ARBA00005417"/>
    </source>
</evidence>
<dbReference type="RefSeq" id="WP_009988364.1">
    <property type="nucleotide sequence ID" value="NZ_CP011055.2"/>
</dbReference>
<keyword evidence="4 6" id="KW-0067">ATP-binding</keyword>
<feature type="domain" description="ABC transporter" evidence="5">
    <location>
        <begin position="8"/>
        <end position="247"/>
    </location>
</feature>
<evidence type="ECO:0000313" key="10">
    <source>
        <dbReference type="EMBL" id="AZF70236.1"/>
    </source>
</evidence>
<dbReference type="Proteomes" id="UP000273194">
    <property type="component" value="Chromosome"/>
</dbReference>
<dbReference type="PATRIC" id="fig|2287.6.peg.780"/>
<organism evidence="6 17">
    <name type="scientific">Saccharolobus solfataricus</name>
    <name type="common">Sulfolobus solfataricus</name>
    <dbReference type="NCBI Taxonomy" id="2287"/>
    <lineage>
        <taxon>Archaea</taxon>
        <taxon>Thermoproteota</taxon>
        <taxon>Thermoprotei</taxon>
        <taxon>Sulfolobales</taxon>
        <taxon>Sulfolobaceae</taxon>
        <taxon>Saccharolobus</taxon>
    </lineage>
</organism>
<keyword evidence="2" id="KW-0813">Transport</keyword>
<sequence length="312" mass="35138">MSHATSIVEIENLRVSYKVREGKKIAIDNVTLSITKGETLAVLGESGSGKTTLGLVILKLVKVDEGKIYFKGNDITNLKEKEMREIRKLMQLVPQDPYSSMNPKLRIKDIVGEPLLANPDHVIDKIRNSLEQVGLDPSITERYPHELSGGQRQRVLIARALISNPEFIVLDEPTSNLDVSIQAQILNLLLDLQIQKNLTYLFITHNISVAKYMADRIAILYHGKLVEIGKSKNVIMKPLHPYTTKLIEAVPSNGYKAKIREFEISEIDDSKNQSKGCSYFSRCPFAKDICKVKEPQLITIDNDHMVACHLYT</sequence>
<dbReference type="Proteomes" id="UP000273443">
    <property type="component" value="Chromosome"/>
</dbReference>
<dbReference type="Proteomes" id="UP000267993">
    <property type="component" value="Chromosome"/>
</dbReference>
<dbReference type="Proteomes" id="UP000269431">
    <property type="component" value="Chromosome"/>
</dbReference>
<dbReference type="Pfam" id="PF00005">
    <property type="entry name" value="ABC_tran"/>
    <property type="match status" value="1"/>
</dbReference>
<dbReference type="EMBL" id="CP033236">
    <property type="protein sequence ID" value="AZF70236.1"/>
    <property type="molecule type" value="Genomic_DNA"/>
</dbReference>
<evidence type="ECO:0000256" key="2">
    <source>
        <dbReference type="ARBA" id="ARBA00022448"/>
    </source>
</evidence>
<proteinExistence type="inferred from homology"/>
<keyword evidence="3" id="KW-0547">Nucleotide-binding</keyword>
<dbReference type="OMA" id="IGIMYRG"/>
<dbReference type="GO" id="GO:0015833">
    <property type="term" value="P:peptide transport"/>
    <property type="evidence" value="ECO:0007669"/>
    <property type="project" value="InterPro"/>
</dbReference>
<evidence type="ECO:0000313" key="7">
    <source>
        <dbReference type="EMBL" id="AKA75815.1"/>
    </source>
</evidence>
<dbReference type="EMBL" id="CP011057">
    <property type="protein sequence ID" value="AKA78507.1"/>
    <property type="molecule type" value="Genomic_DNA"/>
</dbReference>
<evidence type="ECO:0000313" key="11">
    <source>
        <dbReference type="EMBL" id="AZF72856.1"/>
    </source>
</evidence>
<evidence type="ECO:0000313" key="8">
    <source>
        <dbReference type="EMBL" id="AKA78507.1"/>
    </source>
</evidence>
<dbReference type="AlphaFoldDB" id="A0A0E3JTA2"/>